<proteinExistence type="inferred from homology"/>
<evidence type="ECO:0000256" key="5">
    <source>
        <dbReference type="ARBA" id="ARBA00010617"/>
    </source>
</evidence>
<keyword evidence="10 15" id="KW-0560">Oxidoreductase</keyword>
<feature type="chain" id="PRO_5040447814" description="Cytochrome P450" evidence="16">
    <location>
        <begin position="19"/>
        <end position="495"/>
    </location>
</feature>
<dbReference type="InterPro" id="IPR017972">
    <property type="entry name" value="Cyt_P450_CS"/>
</dbReference>
<feature type="signal peptide" evidence="16">
    <location>
        <begin position="1"/>
        <end position="18"/>
    </location>
</feature>
<dbReference type="OrthoDB" id="3934656at2759"/>
<sequence length="495" mass="56791">MTAVLFGLIIICISLLLAYLIRQYGRPPGYPPGPPWTPVVGNLPELRKLAKKFGGQYVALWKLAKQYNTNVLGLKMGGDYVVTVFSYEVVKQVLLSEEFDGRPDNFFIKLRCFGARRGVTCTDGPLWKAQRSFVTTHLKELGFGRNTMESMIKEEVEGILDYIRENSHDVQIGKLLAPSVINILWTFTSGTRINRDDPQLSKILDLLHERTRAFDMSGGTLSQHPWLRYIAPEKTGYNLIQRINCDLKNLMVGTIKEHYNTWVYGKNEDLIYAYINEIKTANGNKSVFSDDQLLLVCLDIFIAGAQTTSSTLDFLFLVMILYPDIQKKVHYSIDNAFQKNESISYQDRQRVSFIEAVILEVERYYAVVPINGPRRVLRDTELEGYHIPKDTTVLISLHSVHFDKDYWKDPEVFRPERFLDNEGNIHNKERVLTFGLGHRRCLGEILAKHAIFLIFVEVMRKYTISLWPGTKQPTGIPVPGITITPEIYRAQFTPR</sequence>
<protein>
    <recommendedName>
        <fullName evidence="19">Cytochrome P450</fullName>
    </recommendedName>
</protein>
<evidence type="ECO:0000256" key="16">
    <source>
        <dbReference type="SAM" id="SignalP"/>
    </source>
</evidence>
<dbReference type="InterPro" id="IPR002401">
    <property type="entry name" value="Cyt_P450_E_grp-I"/>
</dbReference>
<comment type="caution">
    <text evidence="17">The sequence shown here is derived from an EMBL/GenBank/DDBJ whole genome shotgun (WGS) entry which is preliminary data.</text>
</comment>
<gene>
    <name evidence="17" type="ORF">ACAOBT_LOCUS837</name>
</gene>
<dbReference type="GO" id="GO:0016712">
    <property type="term" value="F:oxidoreductase activity, acting on paired donors, with incorporation or reduction of molecular oxygen, reduced flavin or flavoprotein as one donor, and incorporation of one atom of oxygen"/>
    <property type="evidence" value="ECO:0007669"/>
    <property type="project" value="TreeGrafter"/>
</dbReference>
<dbReference type="EMBL" id="CAKOFQ010006656">
    <property type="protein sequence ID" value="CAH1954948.1"/>
    <property type="molecule type" value="Genomic_DNA"/>
</dbReference>
<evidence type="ECO:0000256" key="7">
    <source>
        <dbReference type="ARBA" id="ARBA00022723"/>
    </source>
</evidence>
<evidence type="ECO:0000256" key="15">
    <source>
        <dbReference type="RuleBase" id="RU000461"/>
    </source>
</evidence>
<keyword evidence="12 15" id="KW-0503">Monooxygenase</keyword>
<name>A0A9P0NT53_ACAOB</name>
<comment type="subcellular location">
    <subcellularLocation>
        <location evidence="4">Endoplasmic reticulum membrane</location>
        <topology evidence="4">Peripheral membrane protein</topology>
    </subcellularLocation>
    <subcellularLocation>
        <location evidence="3">Microsome membrane</location>
        <topology evidence="3">Peripheral membrane protein</topology>
    </subcellularLocation>
</comment>
<dbReference type="GO" id="GO:0020037">
    <property type="term" value="F:heme binding"/>
    <property type="evidence" value="ECO:0007669"/>
    <property type="project" value="InterPro"/>
</dbReference>
<evidence type="ECO:0000256" key="14">
    <source>
        <dbReference type="PIRSR" id="PIRSR602401-1"/>
    </source>
</evidence>
<evidence type="ECO:0000256" key="12">
    <source>
        <dbReference type="ARBA" id="ARBA00023033"/>
    </source>
</evidence>
<comment type="similarity">
    <text evidence="5 15">Belongs to the cytochrome P450 family.</text>
</comment>
<evidence type="ECO:0000313" key="18">
    <source>
        <dbReference type="Proteomes" id="UP001152888"/>
    </source>
</evidence>
<keyword evidence="16" id="KW-0732">Signal</keyword>
<dbReference type="SUPFAM" id="SSF48264">
    <property type="entry name" value="Cytochrome P450"/>
    <property type="match status" value="1"/>
</dbReference>
<evidence type="ECO:0000256" key="9">
    <source>
        <dbReference type="ARBA" id="ARBA00022848"/>
    </source>
</evidence>
<dbReference type="Pfam" id="PF00067">
    <property type="entry name" value="p450"/>
    <property type="match status" value="1"/>
</dbReference>
<keyword evidence="9" id="KW-0492">Microsome</keyword>
<evidence type="ECO:0000256" key="1">
    <source>
        <dbReference type="ARBA" id="ARBA00001971"/>
    </source>
</evidence>
<keyword evidence="7 14" id="KW-0479">Metal-binding</keyword>
<keyword evidence="11 14" id="KW-0408">Iron</keyword>
<dbReference type="InterPro" id="IPR036396">
    <property type="entry name" value="Cyt_P450_sf"/>
</dbReference>
<dbReference type="InterPro" id="IPR001128">
    <property type="entry name" value="Cyt_P450"/>
</dbReference>
<evidence type="ECO:0000256" key="3">
    <source>
        <dbReference type="ARBA" id="ARBA00004174"/>
    </source>
</evidence>
<keyword evidence="6 14" id="KW-0349">Heme</keyword>
<keyword evidence="18" id="KW-1185">Reference proteome</keyword>
<evidence type="ECO:0000256" key="13">
    <source>
        <dbReference type="ARBA" id="ARBA00023136"/>
    </source>
</evidence>
<dbReference type="PRINTS" id="PR00385">
    <property type="entry name" value="P450"/>
</dbReference>
<evidence type="ECO:0000256" key="2">
    <source>
        <dbReference type="ARBA" id="ARBA00003690"/>
    </source>
</evidence>
<dbReference type="PANTHER" id="PTHR24300">
    <property type="entry name" value="CYTOCHROME P450 508A4-RELATED"/>
    <property type="match status" value="1"/>
</dbReference>
<dbReference type="PANTHER" id="PTHR24300:SF376">
    <property type="entry name" value="CYTOCHROME P450 15A1"/>
    <property type="match status" value="1"/>
</dbReference>
<keyword evidence="13" id="KW-0472">Membrane</keyword>
<organism evidence="17 18">
    <name type="scientific">Acanthoscelides obtectus</name>
    <name type="common">Bean weevil</name>
    <name type="synonym">Bruchus obtectus</name>
    <dbReference type="NCBI Taxonomy" id="200917"/>
    <lineage>
        <taxon>Eukaryota</taxon>
        <taxon>Metazoa</taxon>
        <taxon>Ecdysozoa</taxon>
        <taxon>Arthropoda</taxon>
        <taxon>Hexapoda</taxon>
        <taxon>Insecta</taxon>
        <taxon>Pterygota</taxon>
        <taxon>Neoptera</taxon>
        <taxon>Endopterygota</taxon>
        <taxon>Coleoptera</taxon>
        <taxon>Polyphaga</taxon>
        <taxon>Cucujiformia</taxon>
        <taxon>Chrysomeloidea</taxon>
        <taxon>Chrysomelidae</taxon>
        <taxon>Bruchinae</taxon>
        <taxon>Bruchini</taxon>
        <taxon>Acanthoscelides</taxon>
    </lineage>
</organism>
<feature type="binding site" description="axial binding residue" evidence="14">
    <location>
        <position position="441"/>
    </location>
    <ligand>
        <name>heme</name>
        <dbReference type="ChEBI" id="CHEBI:30413"/>
    </ligand>
    <ligandPart>
        <name>Fe</name>
        <dbReference type="ChEBI" id="CHEBI:18248"/>
    </ligandPart>
</feature>
<dbReference type="PROSITE" id="PS00086">
    <property type="entry name" value="CYTOCHROME_P450"/>
    <property type="match status" value="1"/>
</dbReference>
<comment type="function">
    <text evidence="2">May be involved in the metabolism of insect hormones and in the breakdown of synthetic insecticides.</text>
</comment>
<evidence type="ECO:0000256" key="8">
    <source>
        <dbReference type="ARBA" id="ARBA00022824"/>
    </source>
</evidence>
<dbReference type="Proteomes" id="UP001152888">
    <property type="component" value="Unassembled WGS sequence"/>
</dbReference>
<comment type="cofactor">
    <cofactor evidence="1 14">
        <name>heme</name>
        <dbReference type="ChEBI" id="CHEBI:30413"/>
    </cofactor>
</comment>
<dbReference type="GO" id="GO:0008395">
    <property type="term" value="F:steroid hydroxylase activity"/>
    <property type="evidence" value="ECO:0007669"/>
    <property type="project" value="TreeGrafter"/>
</dbReference>
<dbReference type="Gene3D" id="1.10.630.10">
    <property type="entry name" value="Cytochrome P450"/>
    <property type="match status" value="1"/>
</dbReference>
<accession>A0A9P0NT53</accession>
<evidence type="ECO:0000313" key="17">
    <source>
        <dbReference type="EMBL" id="CAH1954948.1"/>
    </source>
</evidence>
<evidence type="ECO:0000256" key="10">
    <source>
        <dbReference type="ARBA" id="ARBA00023002"/>
    </source>
</evidence>
<keyword evidence="8" id="KW-0256">Endoplasmic reticulum</keyword>
<dbReference type="GO" id="GO:0006082">
    <property type="term" value="P:organic acid metabolic process"/>
    <property type="evidence" value="ECO:0007669"/>
    <property type="project" value="TreeGrafter"/>
</dbReference>
<dbReference type="AlphaFoldDB" id="A0A9P0NT53"/>
<dbReference type="CDD" id="cd20651">
    <property type="entry name" value="CYP15A1-like"/>
    <property type="match status" value="1"/>
</dbReference>
<dbReference type="PRINTS" id="PR00463">
    <property type="entry name" value="EP450I"/>
</dbReference>
<evidence type="ECO:0008006" key="19">
    <source>
        <dbReference type="Google" id="ProtNLM"/>
    </source>
</evidence>
<dbReference type="InterPro" id="IPR050182">
    <property type="entry name" value="Cytochrome_P450_fam2"/>
</dbReference>
<dbReference type="GO" id="GO:0005506">
    <property type="term" value="F:iron ion binding"/>
    <property type="evidence" value="ECO:0007669"/>
    <property type="project" value="InterPro"/>
</dbReference>
<evidence type="ECO:0000256" key="11">
    <source>
        <dbReference type="ARBA" id="ARBA00023004"/>
    </source>
</evidence>
<evidence type="ECO:0000256" key="4">
    <source>
        <dbReference type="ARBA" id="ARBA00004406"/>
    </source>
</evidence>
<evidence type="ECO:0000256" key="6">
    <source>
        <dbReference type="ARBA" id="ARBA00022617"/>
    </source>
</evidence>
<dbReference type="GO" id="GO:0006805">
    <property type="term" value="P:xenobiotic metabolic process"/>
    <property type="evidence" value="ECO:0007669"/>
    <property type="project" value="TreeGrafter"/>
</dbReference>
<dbReference type="GO" id="GO:0005789">
    <property type="term" value="C:endoplasmic reticulum membrane"/>
    <property type="evidence" value="ECO:0007669"/>
    <property type="project" value="UniProtKB-SubCell"/>
</dbReference>
<reference evidence="17" key="1">
    <citation type="submission" date="2022-03" db="EMBL/GenBank/DDBJ databases">
        <authorList>
            <person name="Sayadi A."/>
        </authorList>
    </citation>
    <scope>NUCLEOTIDE SEQUENCE</scope>
</reference>
<dbReference type="FunFam" id="1.10.630.10:FF:000238">
    <property type="entry name" value="Cytochrome P450 2A6"/>
    <property type="match status" value="1"/>
</dbReference>